<gene>
    <name evidence="1" type="ORF">KPL71_013882</name>
</gene>
<evidence type="ECO:0000313" key="1">
    <source>
        <dbReference type="EMBL" id="KAH9750433.1"/>
    </source>
</evidence>
<proteinExistence type="predicted"/>
<comment type="caution">
    <text evidence="1">The sequence shown here is derived from an EMBL/GenBank/DDBJ whole genome shotgun (WGS) entry which is preliminary data.</text>
</comment>
<reference evidence="2" key="1">
    <citation type="journal article" date="2023" name="Hortic. Res.">
        <title>A chromosome-level phased genome enabling allele-level studies in sweet orange: a case study on citrus Huanglongbing tolerance.</title>
        <authorList>
            <person name="Wu B."/>
            <person name="Yu Q."/>
            <person name="Deng Z."/>
            <person name="Duan Y."/>
            <person name="Luo F."/>
            <person name="Gmitter F. Jr."/>
        </authorList>
    </citation>
    <scope>NUCLEOTIDE SEQUENCE [LARGE SCALE GENOMIC DNA]</scope>
    <source>
        <strain evidence="2">cv. Valencia</strain>
    </source>
</reference>
<accession>A0ACB8K7T6</accession>
<sequence>MLWPLCHGDERSALLQFKESLIISESKEIDTLYGPIFCHPKAASWKPEEGNNIDCCSWDGVQCNENTGHVIKLDLSSSCLQGSINSSSSLFKLVHLEWLDLAFNDFDGSEIPPEIINLSSLSYLNLSSAAFSGQIPSEILELSKLAYLDLSHNSYYDPVELRKPSLGNLADKLTNLKELVLGDVTISSPIPHNLTYLSSLTTLSLSGCDLRGRIPSSLGNITRLIHLDLSFNKLSDELPTFIGTLGSLKELDLLQNNLSGELPNSIGNLASLEQVDLSLNRFLGKVPSSLGNLTQLHWLSLASNDFSGELPASFGNLRSLRTLDVYECKFSGQIPSSLSNLTHLSFLDFSLNNFSGKMDLDIFLVNHKLLYHLFLSTNRLSLLTKATSNTTSHRFRAVSLCSCDLTEIPKFLKNQHHLELLDLASNKINGKVPKWLLDPSMQNFGHLNLSHNFLTGFDQHPVVLPWSYDGFSFDLSSNLLQGPLPVPPQNTVNYLVSNNSLTGEIPSWICNLSNRLESLDLSYNNLSGLLPQCLGNFSDWLSILDLQHNKFSGTIPDNLLKGNILKVIDLSDNLLQGRIPRSLANCSNLEFLDLGDNQIRDIFPSWLGTLPDLNVLILKSNKFHGLIREPKTDCGFPKLRIIDLSKNRFTGKLPSMAFQCWNAMKVVNASELRYMQEVIPFNEGNGIYDYSLTMSNKGQMMSYKKIPDILTAVILSSNRFDGEIPTSISNLKGLQILSLADNSLHGHIPSCLGNLTDLESLDLSNNRFSGQIPQQLVELTFLEFFNVSDNHLTGPIPQGKQFATFDKTSFDGNSGLCGRPLSSECGISEAPTNEDQIEDSEESLLSGVSDWKIILIGYAGGLIVGVVLGRNFSTRILEWFMEKFGTQSKRRRSRRRGCRN</sequence>
<organism evidence="1 2">
    <name type="scientific">Citrus sinensis</name>
    <name type="common">Sweet orange</name>
    <name type="synonym">Citrus aurantium var. sinensis</name>
    <dbReference type="NCBI Taxonomy" id="2711"/>
    <lineage>
        <taxon>Eukaryota</taxon>
        <taxon>Viridiplantae</taxon>
        <taxon>Streptophyta</taxon>
        <taxon>Embryophyta</taxon>
        <taxon>Tracheophyta</taxon>
        <taxon>Spermatophyta</taxon>
        <taxon>Magnoliopsida</taxon>
        <taxon>eudicotyledons</taxon>
        <taxon>Gunneridae</taxon>
        <taxon>Pentapetalae</taxon>
        <taxon>rosids</taxon>
        <taxon>malvids</taxon>
        <taxon>Sapindales</taxon>
        <taxon>Rutaceae</taxon>
        <taxon>Aurantioideae</taxon>
        <taxon>Citrus</taxon>
    </lineage>
</organism>
<dbReference type="EMBL" id="CM039174">
    <property type="protein sequence ID" value="KAH9750433.1"/>
    <property type="molecule type" value="Genomic_DNA"/>
</dbReference>
<keyword evidence="2" id="KW-1185">Reference proteome</keyword>
<protein>
    <submittedName>
        <fullName evidence="1">Receptor-like protein 7</fullName>
    </submittedName>
</protein>
<evidence type="ECO:0000313" key="2">
    <source>
        <dbReference type="Proteomes" id="UP000829398"/>
    </source>
</evidence>
<dbReference type="Proteomes" id="UP000829398">
    <property type="component" value="Chromosome 5"/>
</dbReference>
<name>A0ACB8K7T6_CITSI</name>